<evidence type="ECO:0000256" key="4">
    <source>
        <dbReference type="ARBA" id="ARBA00022568"/>
    </source>
</evidence>
<dbReference type="GO" id="GO:0005516">
    <property type="term" value="F:calmodulin binding"/>
    <property type="evidence" value="ECO:0007669"/>
    <property type="project" value="UniProtKB-KW"/>
</dbReference>
<feature type="region of interest" description="Disordered" evidence="18">
    <location>
        <begin position="779"/>
        <end position="807"/>
    </location>
</feature>
<dbReference type="SUPFAM" id="SSF81665">
    <property type="entry name" value="Calcium ATPase, transmembrane domain M"/>
    <property type="match status" value="1"/>
</dbReference>
<dbReference type="InterPro" id="IPR006068">
    <property type="entry name" value="ATPase_P-typ_cation-transptr_C"/>
</dbReference>
<feature type="transmembrane region" description="Helical" evidence="17">
    <location>
        <begin position="361"/>
        <end position="387"/>
    </location>
</feature>
<dbReference type="Proteomes" id="UP000298416">
    <property type="component" value="Unassembled WGS sequence"/>
</dbReference>
<feature type="domain" description="Cation-transporting P-type ATPase C-terminal" evidence="20">
    <location>
        <begin position="797"/>
        <end position="940"/>
    </location>
</feature>
<keyword evidence="8 17" id="KW-0106">Calcium</keyword>
<evidence type="ECO:0000256" key="17">
    <source>
        <dbReference type="RuleBase" id="RU361146"/>
    </source>
</evidence>
<dbReference type="InterPro" id="IPR036412">
    <property type="entry name" value="HAD-like_sf"/>
</dbReference>
<dbReference type="PANTHER" id="PTHR24093:SF434">
    <property type="entry name" value="CALCIUM-TRANSPORTING ATPASE 13, PLASMA MEMBRANE-TYPE-RELATED"/>
    <property type="match status" value="1"/>
</dbReference>
<dbReference type="SUPFAM" id="SSF81660">
    <property type="entry name" value="Metal cation-transporting ATPase, ATP-binding domain N"/>
    <property type="match status" value="1"/>
</dbReference>
<dbReference type="GO" id="GO:0005388">
    <property type="term" value="F:P-type calcium transporter activity"/>
    <property type="evidence" value="ECO:0007669"/>
    <property type="project" value="UniProtKB-EC"/>
</dbReference>
<dbReference type="SUPFAM" id="SSF56784">
    <property type="entry name" value="HAD-like"/>
    <property type="match status" value="1"/>
</dbReference>
<dbReference type="Gene3D" id="1.20.1110.10">
    <property type="entry name" value="Calcium-transporting ATPase, transmembrane domain"/>
    <property type="match status" value="2"/>
</dbReference>
<dbReference type="Pfam" id="PF00122">
    <property type="entry name" value="E1-E2_ATPase"/>
    <property type="match status" value="1"/>
</dbReference>
<organism evidence="21">
    <name type="scientific">Salvia splendens</name>
    <name type="common">Scarlet sage</name>
    <dbReference type="NCBI Taxonomy" id="180675"/>
    <lineage>
        <taxon>Eukaryota</taxon>
        <taxon>Viridiplantae</taxon>
        <taxon>Streptophyta</taxon>
        <taxon>Embryophyta</taxon>
        <taxon>Tracheophyta</taxon>
        <taxon>Spermatophyta</taxon>
        <taxon>Magnoliopsida</taxon>
        <taxon>eudicotyledons</taxon>
        <taxon>Gunneridae</taxon>
        <taxon>Pentapetalae</taxon>
        <taxon>asterids</taxon>
        <taxon>lamiids</taxon>
        <taxon>Lamiales</taxon>
        <taxon>Lamiaceae</taxon>
        <taxon>Nepetoideae</taxon>
        <taxon>Mentheae</taxon>
        <taxon>Salviinae</taxon>
        <taxon>Salvia</taxon>
        <taxon>Salvia subgen. Calosphace</taxon>
        <taxon>core Calosphace</taxon>
    </lineage>
</organism>
<dbReference type="EC" id="7.2.2.10" evidence="17"/>
<evidence type="ECO:0000256" key="6">
    <source>
        <dbReference type="ARBA" id="ARBA00022723"/>
    </source>
</evidence>
<protein>
    <recommendedName>
        <fullName evidence="17">Calcium-transporting ATPase</fullName>
        <ecNumber evidence="17">7.2.2.10</ecNumber>
    </recommendedName>
</protein>
<dbReference type="FunFam" id="2.70.150.10:FF:000006">
    <property type="entry name" value="Calcium-transporting ATPase"/>
    <property type="match status" value="1"/>
</dbReference>
<comment type="caution">
    <text evidence="21">The sequence shown here is derived from an EMBL/GenBank/DDBJ whole genome shotgun (WGS) entry which is preliminary data.</text>
</comment>
<dbReference type="InterPro" id="IPR018303">
    <property type="entry name" value="ATPase_P-typ_P_site"/>
</dbReference>
<evidence type="ECO:0000256" key="18">
    <source>
        <dbReference type="SAM" id="MobiDB-lite"/>
    </source>
</evidence>
<keyword evidence="9 17" id="KW-0067">ATP-binding</keyword>
<gene>
    <name evidence="21" type="ORF">SASPL_155760</name>
</gene>
<dbReference type="Gene3D" id="3.40.1110.10">
    <property type="entry name" value="Calcium-transporting ATPase, cytoplasmic domain N"/>
    <property type="match status" value="1"/>
</dbReference>
<feature type="transmembrane region" description="Helical" evidence="17">
    <location>
        <begin position="887"/>
        <end position="906"/>
    </location>
</feature>
<comment type="caution">
    <text evidence="17">Lacks conserved residue(s) required for the propagation of feature annotation.</text>
</comment>
<evidence type="ECO:0000313" key="22">
    <source>
        <dbReference type="Proteomes" id="UP000298416"/>
    </source>
</evidence>
<dbReference type="NCBIfam" id="TIGR01517">
    <property type="entry name" value="ATPase-IIB_Ca"/>
    <property type="match status" value="1"/>
</dbReference>
<dbReference type="InterPro" id="IPR006408">
    <property type="entry name" value="P-type_ATPase_IIB"/>
</dbReference>
<reference evidence="21" key="2">
    <citation type="submission" date="2020-08" db="EMBL/GenBank/DDBJ databases">
        <title>Plant Genome Project.</title>
        <authorList>
            <person name="Zhang R.-G."/>
        </authorList>
    </citation>
    <scope>NUCLEOTIDE SEQUENCE</scope>
    <source>
        <strain evidence="21">Huo1</strain>
        <tissue evidence="21">Leaf</tissue>
    </source>
</reference>
<evidence type="ECO:0000256" key="7">
    <source>
        <dbReference type="ARBA" id="ARBA00022741"/>
    </source>
</evidence>
<evidence type="ECO:0000259" key="19">
    <source>
        <dbReference type="Pfam" id="PF00122"/>
    </source>
</evidence>
<dbReference type="FunFam" id="3.40.50.1000:FF:000018">
    <property type="entry name" value="Calcium-transporting ATPase"/>
    <property type="match status" value="1"/>
</dbReference>
<dbReference type="SFLD" id="SFLDS00003">
    <property type="entry name" value="Haloacid_Dehalogenase"/>
    <property type="match status" value="1"/>
</dbReference>
<keyword evidence="3 17" id="KW-0813">Transport</keyword>
<keyword evidence="11" id="KW-0112">Calmodulin-binding</keyword>
<evidence type="ECO:0000256" key="3">
    <source>
        <dbReference type="ARBA" id="ARBA00022448"/>
    </source>
</evidence>
<evidence type="ECO:0000256" key="5">
    <source>
        <dbReference type="ARBA" id="ARBA00022692"/>
    </source>
</evidence>
<dbReference type="SFLD" id="SFLDG00002">
    <property type="entry name" value="C1.7:_P-type_atpase_like"/>
    <property type="match status" value="1"/>
</dbReference>
<sequence length="955" mass="104990">MASKLKYTTKVYYGGIQSVLLAISTSPITKSQRKWRVACIVIYVSLSMAKRVVSSKAKLRSSPPRHAVLEIESFLDDAAAVMDQKRLAEMVKAKNLDGFGGIASVAKLLSTNPKGLIYFVVEAFRDTTILILLACAALSLAFGIREHGGKEGWYEGGSIFVAVFLVVAVSAASNFRQERQFDKLSKISNNIKIGVVRQGRRQHVSIFDAVVGDVVFLNTGDQVPVDGLFLDGHSFQVDESSMTGESDHVEVDSTRHPFLLSGSKVADGYGKMVVVSVGMDTAWGEMMSSITRDSNEQTPLQERLNRLTSTIGKVGLAVAFFVLIVMLVRYFTGNTEDENGFKEFNGVDRDLNDVFNSVLRIVSAAVTIVVVAIPEGLPLAVTLTLAYSMKRMMADQAMVRKLSACETMGSATVICTDKTGTLTLNQMKVTKFCLGGKEIRQDSIAHNLRELFYQGVAFNTTGSIYRPKSGNAVEYSGSPTEKAILTWAVEDLGMDVEKLKQSYTVLHVETFNSDKKRSGVSLRSNVQNRSYVHWKGAAEMVLAMCSSYYQHTGEVNAMTKDKMTEFESIIQGMAASSLRCIAFACKEIEYEFTSNEITTSQNNLSEENLTLLGIVGMKDPCRSGAKKAIESCRFAGVDIKMITGDNIFTAKAIATECGILDANHHGEVVEGAEFRNYTDEERRHKIKNIKVMARSSPLDKLLMVRCLKQAGEVVAVTGDGTNDAPALKEADVGLSMGIQGTEVAKESSDIVILDDNFSSVATVLLWGRGRAPDRCAAAVGEPHHGHVGRSGTGHRAPNERTHAPPPVGRTEPLITNIMWRNLLPQALYQIAILLILQFRGKQIFEVNEGVKNTLIFNTFVLCQIFNEFNARSLEKQNVFKGIHRNKLFVGIIGVTIVLQFVMVEFLKKFADTVSLNLGQWGFCVAIAAVSWPIGWVMKLVPVSDKPFLNYLRVWH</sequence>
<evidence type="ECO:0000256" key="10">
    <source>
        <dbReference type="ARBA" id="ARBA00022842"/>
    </source>
</evidence>
<comment type="subcellular location">
    <subcellularLocation>
        <location evidence="1 17">Membrane</location>
        <topology evidence="1 17">Multi-pass membrane protein</topology>
    </subcellularLocation>
</comment>
<feature type="transmembrane region" description="Helical" evidence="17">
    <location>
        <begin position="156"/>
        <end position="175"/>
    </location>
</feature>
<keyword evidence="14 17" id="KW-0406">Ion transport</keyword>
<dbReference type="PRINTS" id="PR00119">
    <property type="entry name" value="CATATPASE"/>
</dbReference>
<dbReference type="GO" id="GO:0005524">
    <property type="term" value="F:ATP binding"/>
    <property type="evidence" value="ECO:0007669"/>
    <property type="project" value="UniProtKB-KW"/>
</dbReference>
<evidence type="ECO:0000256" key="16">
    <source>
        <dbReference type="ARBA" id="ARBA00048694"/>
    </source>
</evidence>
<dbReference type="GO" id="GO:0046872">
    <property type="term" value="F:metal ion binding"/>
    <property type="evidence" value="ECO:0007669"/>
    <property type="project" value="UniProtKB-KW"/>
</dbReference>
<keyword evidence="6" id="KW-0479">Metal-binding</keyword>
<feature type="domain" description="P-type ATPase A" evidence="19">
    <location>
        <begin position="194"/>
        <end position="290"/>
    </location>
</feature>
<evidence type="ECO:0000256" key="11">
    <source>
        <dbReference type="ARBA" id="ARBA00022860"/>
    </source>
</evidence>
<dbReference type="GO" id="GO:0016887">
    <property type="term" value="F:ATP hydrolysis activity"/>
    <property type="evidence" value="ECO:0007669"/>
    <property type="project" value="InterPro"/>
</dbReference>
<keyword evidence="7 17" id="KW-0547">Nucleotide-binding</keyword>
<accession>A0A8X8VY00</accession>
<dbReference type="InterPro" id="IPR023214">
    <property type="entry name" value="HAD_sf"/>
</dbReference>
<dbReference type="NCBIfam" id="TIGR01494">
    <property type="entry name" value="ATPase_P-type"/>
    <property type="match status" value="3"/>
</dbReference>
<feature type="transmembrane region" description="Helical" evidence="17">
    <location>
        <begin position="918"/>
        <end position="937"/>
    </location>
</feature>
<proteinExistence type="inferred from homology"/>
<dbReference type="InterPro" id="IPR044492">
    <property type="entry name" value="P_typ_ATPase_HD_dom"/>
</dbReference>
<dbReference type="InterPro" id="IPR008250">
    <property type="entry name" value="ATPase_P-typ_transduc_dom_A_sf"/>
</dbReference>
<evidence type="ECO:0000256" key="2">
    <source>
        <dbReference type="ARBA" id="ARBA00006124"/>
    </source>
</evidence>
<dbReference type="FunFam" id="3.40.1110.10:FF:000013">
    <property type="entry name" value="Calcium-transporting ATPase"/>
    <property type="match status" value="1"/>
</dbReference>
<dbReference type="GO" id="GO:0005886">
    <property type="term" value="C:plasma membrane"/>
    <property type="evidence" value="ECO:0007669"/>
    <property type="project" value="TreeGrafter"/>
</dbReference>
<dbReference type="AlphaFoldDB" id="A0A8X8VY00"/>
<keyword evidence="5 17" id="KW-0812">Transmembrane</keyword>
<keyword evidence="13 17" id="KW-1133">Transmembrane helix</keyword>
<comment type="function">
    <text evidence="17">Catalyzes the hydrolysis of ATP coupled with the transport of calcium.</text>
</comment>
<dbReference type="Gene3D" id="3.40.50.1000">
    <property type="entry name" value="HAD superfamily/HAD-like"/>
    <property type="match status" value="1"/>
</dbReference>
<dbReference type="SFLD" id="SFLDF00027">
    <property type="entry name" value="p-type_atpase"/>
    <property type="match status" value="1"/>
</dbReference>
<comment type="catalytic activity">
    <reaction evidence="16 17">
        <text>Ca(2+)(in) + ATP + H2O = Ca(2+)(out) + ADP + phosphate + H(+)</text>
        <dbReference type="Rhea" id="RHEA:18105"/>
        <dbReference type="ChEBI" id="CHEBI:15377"/>
        <dbReference type="ChEBI" id="CHEBI:15378"/>
        <dbReference type="ChEBI" id="CHEBI:29108"/>
        <dbReference type="ChEBI" id="CHEBI:30616"/>
        <dbReference type="ChEBI" id="CHEBI:43474"/>
        <dbReference type="ChEBI" id="CHEBI:456216"/>
        <dbReference type="EC" id="7.2.2.10"/>
    </reaction>
</comment>
<keyword evidence="15 17" id="KW-0472">Membrane</keyword>
<dbReference type="Pfam" id="PF00689">
    <property type="entry name" value="Cation_ATPase_C"/>
    <property type="match status" value="1"/>
</dbReference>
<evidence type="ECO:0000259" key="20">
    <source>
        <dbReference type="Pfam" id="PF00689"/>
    </source>
</evidence>
<comment type="similarity">
    <text evidence="2 17">Belongs to the cation transport ATPase (P-type) (TC 3.A.3) family. Type IIB subfamily.</text>
</comment>
<dbReference type="InterPro" id="IPR023298">
    <property type="entry name" value="ATPase_P-typ_TM_dom_sf"/>
</dbReference>
<keyword evidence="4 17" id="KW-0109">Calcium transport</keyword>
<evidence type="ECO:0000256" key="1">
    <source>
        <dbReference type="ARBA" id="ARBA00004141"/>
    </source>
</evidence>
<dbReference type="Gene3D" id="2.70.150.10">
    <property type="entry name" value="Calcium-transporting ATPase, cytoplasmic transduction domain A"/>
    <property type="match status" value="1"/>
</dbReference>
<dbReference type="InterPro" id="IPR059000">
    <property type="entry name" value="ATPase_P-type_domA"/>
</dbReference>
<evidence type="ECO:0000256" key="12">
    <source>
        <dbReference type="ARBA" id="ARBA00022967"/>
    </source>
</evidence>
<dbReference type="Pfam" id="PF13246">
    <property type="entry name" value="Cation_ATPase"/>
    <property type="match status" value="1"/>
</dbReference>
<name>A0A8X8VY00_SALSN</name>
<dbReference type="EMBL" id="PNBA02000117">
    <property type="protein sequence ID" value="KAG6384426.1"/>
    <property type="molecule type" value="Genomic_DNA"/>
</dbReference>
<dbReference type="PANTHER" id="PTHR24093">
    <property type="entry name" value="CATION TRANSPORTING ATPASE"/>
    <property type="match status" value="1"/>
</dbReference>
<dbReference type="InterPro" id="IPR001757">
    <property type="entry name" value="P_typ_ATPase"/>
</dbReference>
<evidence type="ECO:0000313" key="21">
    <source>
        <dbReference type="EMBL" id="KAG6384426.1"/>
    </source>
</evidence>
<feature type="transmembrane region" description="Helical" evidence="17">
    <location>
        <begin position="311"/>
        <end position="331"/>
    </location>
</feature>
<keyword evidence="10" id="KW-0460">Magnesium</keyword>
<evidence type="ECO:0000256" key="8">
    <source>
        <dbReference type="ARBA" id="ARBA00022837"/>
    </source>
</evidence>
<evidence type="ECO:0000256" key="15">
    <source>
        <dbReference type="ARBA" id="ARBA00023136"/>
    </source>
</evidence>
<reference evidence="21" key="1">
    <citation type="submission" date="2018-01" db="EMBL/GenBank/DDBJ databases">
        <authorList>
            <person name="Mao J.F."/>
        </authorList>
    </citation>
    <scope>NUCLEOTIDE SEQUENCE</scope>
    <source>
        <strain evidence="21">Huo1</strain>
        <tissue evidence="21">Leaf</tissue>
    </source>
</reference>
<keyword evidence="22" id="KW-1185">Reference proteome</keyword>
<dbReference type="SUPFAM" id="SSF81653">
    <property type="entry name" value="Calcium ATPase, transduction domain A"/>
    <property type="match status" value="1"/>
</dbReference>
<dbReference type="PRINTS" id="PR00120">
    <property type="entry name" value="HATPASE"/>
</dbReference>
<evidence type="ECO:0000256" key="9">
    <source>
        <dbReference type="ARBA" id="ARBA00022840"/>
    </source>
</evidence>
<evidence type="ECO:0000256" key="14">
    <source>
        <dbReference type="ARBA" id="ARBA00023065"/>
    </source>
</evidence>
<dbReference type="InterPro" id="IPR023299">
    <property type="entry name" value="ATPase_P-typ_cyto_dom_N"/>
</dbReference>
<feature type="transmembrane region" description="Helical" evidence="17">
    <location>
        <begin position="116"/>
        <end position="144"/>
    </location>
</feature>
<evidence type="ECO:0000256" key="13">
    <source>
        <dbReference type="ARBA" id="ARBA00022989"/>
    </source>
</evidence>
<keyword evidence="12" id="KW-1278">Translocase</keyword>
<dbReference type="PROSITE" id="PS00154">
    <property type="entry name" value="ATPASE_E1_E2"/>
    <property type="match status" value="1"/>
</dbReference>